<keyword evidence="5" id="KW-1185">Reference proteome</keyword>
<dbReference type="EMBL" id="BMJI01000002">
    <property type="protein sequence ID" value="GGC82894.1"/>
    <property type="molecule type" value="Genomic_DNA"/>
</dbReference>
<dbReference type="InterPro" id="IPR021447">
    <property type="entry name" value="DUF3097_C"/>
</dbReference>
<feature type="domain" description="DUF3097" evidence="2">
    <location>
        <begin position="127"/>
        <end position="293"/>
    </location>
</feature>
<feature type="domain" description="DUF3097" evidence="3">
    <location>
        <begin position="30"/>
        <end position="91"/>
    </location>
</feature>
<dbReference type="Proteomes" id="UP000597761">
    <property type="component" value="Unassembled WGS sequence"/>
</dbReference>
<sequence>MHEYGWGPQELTTSGVGHRSGRVRREVPAVPARRGLVLEDSASGWVGELLRLERTAGMVVMVLEGRGGRTRAFPLGHGFLLEGRPVEIVDPGSVRTTGAAAPAATARTASGSVRAAAPTQARVARASRIWVEGKHDAELVEKVWGDDLREQGIVVEPLGGIDDLVDAIRDFGPGPARRLGVLVDHLVPGSKESRIAGDAIRVPGAAGNVLVVGHPYVDVWQVIKPAVLGIDAWPVIARGQDWKTGILAGLGWPHGDQADVARGWQRLLGSVHTYTDLEPAMLGRVEEIIDFLTATG</sequence>
<dbReference type="Pfam" id="PF11296">
    <property type="entry name" value="DUF3097_C"/>
    <property type="match status" value="1"/>
</dbReference>
<protein>
    <recommendedName>
        <fullName evidence="6">DUF3097 domain-containing protein</fullName>
    </recommendedName>
</protein>
<organism evidence="4 5">
    <name type="scientific">Tersicoccus solisilvae</name>
    <dbReference type="NCBI Taxonomy" id="1882339"/>
    <lineage>
        <taxon>Bacteria</taxon>
        <taxon>Bacillati</taxon>
        <taxon>Actinomycetota</taxon>
        <taxon>Actinomycetes</taxon>
        <taxon>Micrococcales</taxon>
        <taxon>Micrococcaceae</taxon>
        <taxon>Tersicoccus</taxon>
    </lineage>
</organism>
<accession>A0ABQ1NRK6</accession>
<evidence type="ECO:0000259" key="3">
    <source>
        <dbReference type="Pfam" id="PF22845"/>
    </source>
</evidence>
<evidence type="ECO:0000259" key="2">
    <source>
        <dbReference type="Pfam" id="PF11296"/>
    </source>
</evidence>
<comment type="caution">
    <text evidence="4">The sequence shown here is derived from an EMBL/GenBank/DDBJ whole genome shotgun (WGS) entry which is preliminary data.</text>
</comment>
<feature type="region of interest" description="Disordered" evidence="1">
    <location>
        <begin position="1"/>
        <end position="22"/>
    </location>
</feature>
<evidence type="ECO:0000256" key="1">
    <source>
        <dbReference type="SAM" id="MobiDB-lite"/>
    </source>
</evidence>
<name>A0ABQ1NRK6_9MICC</name>
<proteinExistence type="predicted"/>
<evidence type="ECO:0008006" key="6">
    <source>
        <dbReference type="Google" id="ProtNLM"/>
    </source>
</evidence>
<reference evidence="5" key="1">
    <citation type="journal article" date="2019" name="Int. J. Syst. Evol. Microbiol.">
        <title>The Global Catalogue of Microorganisms (GCM) 10K type strain sequencing project: providing services to taxonomists for standard genome sequencing and annotation.</title>
        <authorList>
            <consortium name="The Broad Institute Genomics Platform"/>
            <consortium name="The Broad Institute Genome Sequencing Center for Infectious Disease"/>
            <person name="Wu L."/>
            <person name="Ma J."/>
        </authorList>
    </citation>
    <scope>NUCLEOTIDE SEQUENCE [LARGE SCALE GENOMIC DNA]</scope>
    <source>
        <strain evidence="5">CGMCC 1.15480</strain>
    </source>
</reference>
<evidence type="ECO:0000313" key="4">
    <source>
        <dbReference type="EMBL" id="GGC82894.1"/>
    </source>
</evidence>
<dbReference type="InterPro" id="IPR053883">
    <property type="entry name" value="DUF3097_N"/>
</dbReference>
<evidence type="ECO:0000313" key="5">
    <source>
        <dbReference type="Proteomes" id="UP000597761"/>
    </source>
</evidence>
<dbReference type="Pfam" id="PF22845">
    <property type="entry name" value="DUF3097_N"/>
    <property type="match status" value="1"/>
</dbReference>
<gene>
    <name evidence="4" type="ORF">GCM10011512_07080</name>
</gene>